<dbReference type="Proteomes" id="UP001589891">
    <property type="component" value="Unassembled WGS sequence"/>
</dbReference>
<protein>
    <submittedName>
        <fullName evidence="3">FeoB-associated Cys-rich membrane protein</fullName>
    </submittedName>
</protein>
<keyword evidence="2" id="KW-0812">Transmembrane</keyword>
<feature type="region of interest" description="Disordered" evidence="1">
    <location>
        <begin position="31"/>
        <end position="51"/>
    </location>
</feature>
<feature type="compositionally biased region" description="Basic and acidic residues" evidence="1">
    <location>
        <begin position="33"/>
        <end position="42"/>
    </location>
</feature>
<dbReference type="EMBL" id="JBHLSS010000045">
    <property type="protein sequence ID" value="MFC0709489.1"/>
    <property type="molecule type" value="Genomic_DNA"/>
</dbReference>
<gene>
    <name evidence="3" type="ORF">ACFFGX_07745</name>
</gene>
<feature type="transmembrane region" description="Helical" evidence="2">
    <location>
        <begin position="6"/>
        <end position="23"/>
    </location>
</feature>
<evidence type="ECO:0000256" key="2">
    <source>
        <dbReference type="SAM" id="Phobius"/>
    </source>
</evidence>
<sequence>MDGQWIQGAIVGLMVIGAVFYLLRRYLPRRHKATEAGKRSKCDGCSGGGCH</sequence>
<name>A0ABV6SIY1_AZOPA</name>
<dbReference type="RefSeq" id="WP_376944552.1">
    <property type="nucleotide sequence ID" value="NZ_CP171449.1"/>
</dbReference>
<evidence type="ECO:0000313" key="4">
    <source>
        <dbReference type="Proteomes" id="UP001589891"/>
    </source>
</evidence>
<keyword evidence="2" id="KW-0472">Membrane</keyword>
<keyword evidence="2" id="KW-1133">Transmembrane helix</keyword>
<keyword evidence="4" id="KW-1185">Reference proteome</keyword>
<reference evidence="3 4" key="1">
    <citation type="submission" date="2024-09" db="EMBL/GenBank/DDBJ databases">
        <authorList>
            <person name="Sun Q."/>
            <person name="Mori K."/>
        </authorList>
    </citation>
    <scope>NUCLEOTIDE SEQUENCE [LARGE SCALE GENOMIC DNA]</scope>
    <source>
        <strain evidence="3 4">NCAIM B.01794</strain>
    </source>
</reference>
<evidence type="ECO:0000256" key="1">
    <source>
        <dbReference type="SAM" id="MobiDB-lite"/>
    </source>
</evidence>
<accession>A0ABV6SIY1</accession>
<organism evidence="3 4">
    <name type="scientific">Azorhizophilus paspali</name>
    <name type="common">Azotobacter paspali</name>
    <dbReference type="NCBI Taxonomy" id="69963"/>
    <lineage>
        <taxon>Bacteria</taxon>
        <taxon>Pseudomonadati</taxon>
        <taxon>Pseudomonadota</taxon>
        <taxon>Gammaproteobacteria</taxon>
        <taxon>Pseudomonadales</taxon>
        <taxon>Pseudomonadaceae</taxon>
        <taxon>Azorhizophilus</taxon>
    </lineage>
</organism>
<evidence type="ECO:0000313" key="3">
    <source>
        <dbReference type="EMBL" id="MFC0709489.1"/>
    </source>
</evidence>
<comment type="caution">
    <text evidence="3">The sequence shown here is derived from an EMBL/GenBank/DDBJ whole genome shotgun (WGS) entry which is preliminary data.</text>
</comment>
<proteinExistence type="predicted"/>